<dbReference type="CDD" id="cd02966">
    <property type="entry name" value="TlpA_like_family"/>
    <property type="match status" value="1"/>
</dbReference>
<comment type="caution">
    <text evidence="2">The sequence shown here is derived from an EMBL/GenBank/DDBJ whole genome shotgun (WGS) entry which is preliminary data.</text>
</comment>
<protein>
    <submittedName>
        <fullName evidence="2">TlpA disulfide reductase family protein</fullName>
    </submittedName>
</protein>
<proteinExistence type="predicted"/>
<evidence type="ECO:0000259" key="1">
    <source>
        <dbReference type="PROSITE" id="PS51352"/>
    </source>
</evidence>
<dbReference type="EMBL" id="JBDKXB010000003">
    <property type="protein sequence ID" value="MEY6431460.1"/>
    <property type="molecule type" value="Genomic_DNA"/>
</dbReference>
<gene>
    <name evidence="2" type="ORF">ABC977_03450</name>
</gene>
<feature type="domain" description="Thioredoxin" evidence="1">
    <location>
        <begin position="42"/>
        <end position="183"/>
    </location>
</feature>
<dbReference type="Pfam" id="PF08534">
    <property type="entry name" value="Redoxin"/>
    <property type="match status" value="1"/>
</dbReference>
<evidence type="ECO:0000313" key="3">
    <source>
        <dbReference type="Proteomes" id="UP001564408"/>
    </source>
</evidence>
<dbReference type="Proteomes" id="UP001564408">
    <property type="component" value="Unassembled WGS sequence"/>
</dbReference>
<dbReference type="PANTHER" id="PTHR42852">
    <property type="entry name" value="THIOL:DISULFIDE INTERCHANGE PROTEIN DSBE"/>
    <property type="match status" value="1"/>
</dbReference>
<sequence>MNGLKIVMVTLLAGGLSIGIALLGERWLGDAAPSSPGQSLARAPLTRLPPFQLPDVAGQVHSNRDWAGRVLILHYWATWCPDSVRQMDLLGDLARERADAGWQLVGVAIDRPADVERFLAERPVDHLVLVGDEAAMDLAVRFGNRIQALPFTMVFDATGRQVFRQVGELDPAVLRPILTALVGEHKRTKGDN</sequence>
<dbReference type="PANTHER" id="PTHR42852:SF17">
    <property type="entry name" value="THIOREDOXIN-LIKE PROTEIN HI_1115"/>
    <property type="match status" value="1"/>
</dbReference>
<dbReference type="InterPro" id="IPR036249">
    <property type="entry name" value="Thioredoxin-like_sf"/>
</dbReference>
<organism evidence="2 3">
    <name type="scientific">Thioalkalicoccus limnaeus</name>
    <dbReference type="NCBI Taxonomy" id="120681"/>
    <lineage>
        <taxon>Bacteria</taxon>
        <taxon>Pseudomonadati</taxon>
        <taxon>Pseudomonadota</taxon>
        <taxon>Gammaproteobacteria</taxon>
        <taxon>Chromatiales</taxon>
        <taxon>Chromatiaceae</taxon>
        <taxon>Thioalkalicoccus</taxon>
    </lineage>
</organism>
<dbReference type="InterPro" id="IPR050553">
    <property type="entry name" value="Thioredoxin_ResA/DsbE_sf"/>
</dbReference>
<evidence type="ECO:0000313" key="2">
    <source>
        <dbReference type="EMBL" id="MEY6431460.1"/>
    </source>
</evidence>
<dbReference type="RefSeq" id="WP_369665843.1">
    <property type="nucleotide sequence ID" value="NZ_JBDKXB010000003.1"/>
</dbReference>
<dbReference type="InterPro" id="IPR013740">
    <property type="entry name" value="Redoxin"/>
</dbReference>
<accession>A0ABV4BBH7</accession>
<dbReference type="PROSITE" id="PS51352">
    <property type="entry name" value="THIOREDOXIN_2"/>
    <property type="match status" value="1"/>
</dbReference>
<keyword evidence="3" id="KW-1185">Reference proteome</keyword>
<name>A0ABV4BBH7_9GAMM</name>
<dbReference type="SUPFAM" id="SSF52833">
    <property type="entry name" value="Thioredoxin-like"/>
    <property type="match status" value="1"/>
</dbReference>
<reference evidence="2 3" key="1">
    <citation type="submission" date="2024-05" db="EMBL/GenBank/DDBJ databases">
        <title>Genome Sequence and Characterization of the New Strain Purple Sulfur Bacterium of Genus Thioalkalicoccus.</title>
        <authorList>
            <person name="Bryantseva I.A."/>
            <person name="Kyndt J.A."/>
            <person name="Imhoff J.F."/>
        </authorList>
    </citation>
    <scope>NUCLEOTIDE SEQUENCE [LARGE SCALE GENOMIC DNA]</scope>
    <source>
        <strain evidence="2 3">Um2</strain>
    </source>
</reference>
<dbReference type="InterPro" id="IPR013766">
    <property type="entry name" value="Thioredoxin_domain"/>
</dbReference>
<dbReference type="Gene3D" id="3.40.30.10">
    <property type="entry name" value="Glutaredoxin"/>
    <property type="match status" value="1"/>
</dbReference>